<feature type="active site" description="Charge relay system" evidence="9">
    <location>
        <position position="497"/>
    </location>
</feature>
<dbReference type="InterPro" id="IPR029058">
    <property type="entry name" value="AB_hydrolase_fold"/>
</dbReference>
<evidence type="ECO:0000256" key="8">
    <source>
        <dbReference type="ARBA" id="ARBA00022825"/>
    </source>
</evidence>
<sequence length="761" mass="86832">MRYNQFSYIPTKPNEAFEELKGLGFPLNKKNSDKANLEAFLRHSFLNQTDTDYALSLLIVDAKTDALTFFKSNSDLTLENLQWIYLQLLGFVPFVDFKDPKAFLQDINFPVSYDNIFQSLHHLLACRGKSGNTLIDQLVADGLLHADNHYHFFNGKSLATFNTNQLIREVVYVETSLDTMSSGEHDLVKVNIIRPTTEHTIPTMMTASPYHQGINDPAADQKTYQMEGALAVKQPKHIQVDTKPFKEEVKHPSKLPISPATESFTHIDSYSLNDYFLSRGFANIYVSGVGTAGSTGFMTSGDYQQIQSFKAVIDWLNGKVTAFTSHKRDKQVKADWSNGLVATTGKSYLGTMSTGLATTGVEGLKVIIAEAAISTWYDYYRENGLVCSPGGYPGEDLDVLTELTYSRNLLAGDYIKNNDCYQALLNEQSKAIDRQSGDYNQYWHDRNYLTHVNNVKSRVVYTHGLQDWNVKPRHVYKIFNALPQTIKKHLFLHQGQHVYMHNWQSIDFRESMNALLSQELLGIDNHFQLEEVIWQDNTTEQTWQVLDAFGGNHQEQIGLGDSKKLIDNHYDKEAFDTYCKDFNVFKNDLFKGNNKTNQITINLPLKKNYLLNGQCKLHLRVKTSDKKAILSAQILDYGPKKRFKDTPTIKFLNSLDNGKNFAREALRELPFTKDHYRVISKGVLNLQNRTDLLTIEAIDPEQWFDIEFSLQPSIYQLSKGDNLRIILYTTDFEHTIRDNASYSITVDLSQSYLTIPTNQGN</sequence>
<dbReference type="GO" id="GO:0004177">
    <property type="term" value="F:aminopeptidase activity"/>
    <property type="evidence" value="ECO:0007669"/>
    <property type="project" value="UniProtKB-KW"/>
</dbReference>
<dbReference type="SMART" id="SM00939">
    <property type="entry name" value="PepX_C"/>
    <property type="match status" value="1"/>
</dbReference>
<evidence type="ECO:0000256" key="9">
    <source>
        <dbReference type="HAMAP-Rule" id="MF_00698"/>
    </source>
</evidence>
<dbReference type="EMBL" id="QHGZ01000117">
    <property type="protein sequence ID" value="RDY83084.1"/>
    <property type="molecule type" value="Genomic_DNA"/>
</dbReference>
<evidence type="ECO:0000256" key="6">
    <source>
        <dbReference type="ARBA" id="ARBA00022670"/>
    </source>
</evidence>
<keyword evidence="9" id="KW-0963">Cytoplasm</keyword>
<keyword evidence="8 9" id="KW-0720">Serine protease</keyword>
<comment type="catalytic activity">
    <reaction evidence="1 9">
        <text>Hydrolyzes Xaa-Pro-|- bonds to release unblocked, N-terminal dipeptides from substrates including Ala-Pro-|-p-nitroanilide and (sequentially) Tyr-Pro-|-Phe-Pro-|-Gly-Pro-|-Ile.</text>
        <dbReference type="EC" id="3.4.14.11"/>
    </reaction>
</comment>
<dbReference type="PANTHER" id="PTHR43056">
    <property type="entry name" value="PEPTIDASE S9 PROLYL OLIGOPEPTIDASE"/>
    <property type="match status" value="1"/>
</dbReference>
<protein>
    <recommendedName>
        <fullName evidence="9">Xaa-Pro dipeptidyl-peptidase</fullName>
        <ecNumber evidence="9">3.4.14.11</ecNumber>
    </recommendedName>
    <alternativeName>
        <fullName evidence="9">X-Pro dipeptidyl-peptidase</fullName>
    </alternativeName>
    <alternativeName>
        <fullName evidence="9">X-prolyl-dipeptidyl aminopeptidase</fullName>
        <shortName evidence="9">X-PDAP</shortName>
    </alternativeName>
</protein>
<comment type="similarity">
    <text evidence="3 9">Belongs to the peptidase S15 family.</text>
</comment>
<dbReference type="GO" id="GO:0008236">
    <property type="term" value="F:serine-type peptidase activity"/>
    <property type="evidence" value="ECO:0007669"/>
    <property type="project" value="UniProtKB-KW"/>
</dbReference>
<feature type="active site" description="Charge relay system" evidence="9">
    <location>
        <position position="347"/>
    </location>
</feature>
<comment type="caution">
    <text evidence="12">The sequence shown here is derived from an EMBL/GenBank/DDBJ whole genome shotgun (WGS) entry which is preliminary data.</text>
</comment>
<evidence type="ECO:0000256" key="2">
    <source>
        <dbReference type="ARBA" id="ARBA00003997"/>
    </source>
</evidence>
<dbReference type="InterPro" id="IPR050585">
    <property type="entry name" value="Xaa-Pro_dipeptidyl-ppase/CocE"/>
</dbReference>
<dbReference type="Proteomes" id="UP000256718">
    <property type="component" value="Unassembled WGS sequence"/>
</dbReference>
<dbReference type="Gene3D" id="3.40.50.1820">
    <property type="entry name" value="alpha/beta hydrolase"/>
    <property type="match status" value="1"/>
</dbReference>
<dbReference type="RefSeq" id="WP_001270180.1">
    <property type="nucleotide sequence ID" value="NZ_BCNI01000001.1"/>
</dbReference>
<evidence type="ECO:0000256" key="7">
    <source>
        <dbReference type="ARBA" id="ARBA00022801"/>
    </source>
</evidence>
<evidence type="ECO:0000256" key="4">
    <source>
        <dbReference type="ARBA" id="ARBA00011738"/>
    </source>
</evidence>
<evidence type="ECO:0000256" key="3">
    <source>
        <dbReference type="ARBA" id="ARBA00010819"/>
    </source>
</evidence>
<dbReference type="SUPFAM" id="SSF53474">
    <property type="entry name" value="alpha/beta-Hydrolases"/>
    <property type="match status" value="1"/>
</dbReference>
<dbReference type="InterPro" id="IPR036313">
    <property type="entry name" value="PepX_N_dom_sf"/>
</dbReference>
<dbReference type="SMART" id="SM00940">
    <property type="entry name" value="PepX_N"/>
    <property type="match status" value="1"/>
</dbReference>
<evidence type="ECO:0000313" key="13">
    <source>
        <dbReference type="Proteomes" id="UP000256718"/>
    </source>
</evidence>
<dbReference type="InterPro" id="IPR000383">
    <property type="entry name" value="Xaa-Pro-like_dom"/>
</dbReference>
<evidence type="ECO:0000256" key="1">
    <source>
        <dbReference type="ARBA" id="ARBA00000123"/>
    </source>
</evidence>
<keyword evidence="7 9" id="KW-0378">Hydrolase</keyword>
<dbReference type="InterPro" id="IPR008979">
    <property type="entry name" value="Galactose-bd-like_sf"/>
</dbReference>
<dbReference type="GO" id="GO:0008239">
    <property type="term" value="F:dipeptidyl-peptidase activity"/>
    <property type="evidence" value="ECO:0007669"/>
    <property type="project" value="UniProtKB-UniRule"/>
</dbReference>
<dbReference type="Gene3D" id="1.10.246.70">
    <property type="match status" value="1"/>
</dbReference>
<dbReference type="SMR" id="A0A0E1EJ77"/>
<dbReference type="OMA" id="NDWNVKP"/>
<dbReference type="SUPFAM" id="SSF81761">
    <property type="entry name" value="X-Prolyl dipeptidyl aminopeptidase PepX, N-terminal domain"/>
    <property type="match status" value="1"/>
</dbReference>
<dbReference type="PRINTS" id="PR00923">
    <property type="entry name" value="LACTOPTASE"/>
</dbReference>
<dbReference type="InterPro" id="IPR013736">
    <property type="entry name" value="Xaa-Pro_dipept_C"/>
</dbReference>
<feature type="domain" description="X-Prolyl dipeptidyl aminopeptidase PepX N-terminal" evidence="11">
    <location>
        <begin position="1"/>
        <end position="143"/>
    </location>
</feature>
<dbReference type="InterPro" id="IPR015251">
    <property type="entry name" value="PepX_N_dom"/>
</dbReference>
<dbReference type="GO" id="GO:0006508">
    <property type="term" value="P:proteolysis"/>
    <property type="evidence" value="ECO:0007669"/>
    <property type="project" value="UniProtKB-KW"/>
</dbReference>
<dbReference type="NCBIfam" id="NF003783">
    <property type="entry name" value="PRK05371.1-4"/>
    <property type="match status" value="1"/>
</dbReference>
<dbReference type="AlphaFoldDB" id="A0A0E1EJ77"/>
<keyword evidence="5 9" id="KW-0031">Aminopeptidase</keyword>
<reference evidence="12 13" key="1">
    <citation type="journal article" date="2018" name="Emerg. Microbes Infect.">
        <title>Phenotypic and molecular analysis of nontypeable Group B streptococci: identification of cps2a and hybrid cps2a/cps5 Group B streptococcal capsule gene clusters.</title>
        <authorList>
            <person name="Alhhazmi A."/>
            <person name="Tyrrell G.J."/>
        </authorList>
    </citation>
    <scope>NUCLEOTIDE SEQUENCE [LARGE SCALE GENOMIC DNA]</scope>
    <source>
        <strain evidence="12 13">PLGBS17</strain>
    </source>
</reference>
<dbReference type="KEGG" id="sage:EN72_09340"/>
<dbReference type="Pfam" id="PF02129">
    <property type="entry name" value="Peptidase_S15"/>
    <property type="match status" value="1"/>
</dbReference>
<dbReference type="GO" id="GO:0005737">
    <property type="term" value="C:cytoplasm"/>
    <property type="evidence" value="ECO:0007669"/>
    <property type="project" value="UniProtKB-SubCell"/>
</dbReference>
<dbReference type="PANTHER" id="PTHR43056:SF10">
    <property type="entry name" value="COCE_NOND FAMILY, PUTATIVE (AFU_ORTHOLOGUE AFUA_7G00600)-RELATED"/>
    <property type="match status" value="1"/>
</dbReference>
<organism evidence="12 13">
    <name type="scientific">Streptococcus agalactiae</name>
    <dbReference type="NCBI Taxonomy" id="1311"/>
    <lineage>
        <taxon>Bacteria</taxon>
        <taxon>Bacillati</taxon>
        <taxon>Bacillota</taxon>
        <taxon>Bacilli</taxon>
        <taxon>Lactobacillales</taxon>
        <taxon>Streptococcaceae</taxon>
        <taxon>Streptococcus</taxon>
    </lineage>
</organism>
<evidence type="ECO:0000259" key="11">
    <source>
        <dbReference type="SMART" id="SM00940"/>
    </source>
</evidence>
<dbReference type="Pfam" id="PF08530">
    <property type="entry name" value="PepX_C"/>
    <property type="match status" value="1"/>
</dbReference>
<feature type="active site" description="Charge relay system" evidence="9">
    <location>
        <position position="467"/>
    </location>
</feature>
<evidence type="ECO:0000313" key="12">
    <source>
        <dbReference type="EMBL" id="RDY83084.1"/>
    </source>
</evidence>
<evidence type="ECO:0000256" key="5">
    <source>
        <dbReference type="ARBA" id="ARBA00022438"/>
    </source>
</evidence>
<gene>
    <name evidence="9" type="primary">pepX</name>
    <name evidence="12" type="ORF">C4618_04590</name>
</gene>
<comment type="function">
    <text evidence="2 9">Removes N-terminal dipeptides sequentially from polypeptides having unsubstituted N-termini provided that the penultimate residue is proline.</text>
</comment>
<dbReference type="EC" id="3.4.14.11" evidence="9"/>
<dbReference type="HAMAP" id="MF_00698">
    <property type="entry name" value="Aminopeptidase_S15"/>
    <property type="match status" value="1"/>
</dbReference>
<comment type="subcellular location">
    <subcellularLocation>
        <location evidence="9">Cytoplasm</location>
    </subcellularLocation>
</comment>
<feature type="domain" description="Xaa-Pro dipeptidyl-peptidase C-terminal" evidence="10">
    <location>
        <begin position="513"/>
        <end position="754"/>
    </location>
</feature>
<proteinExistence type="inferred from homology"/>
<dbReference type="Pfam" id="PF09168">
    <property type="entry name" value="PepX_N"/>
    <property type="match status" value="1"/>
</dbReference>
<dbReference type="Gene3D" id="2.60.120.260">
    <property type="entry name" value="Galactose-binding domain-like"/>
    <property type="match status" value="1"/>
</dbReference>
<dbReference type="SUPFAM" id="SSF49785">
    <property type="entry name" value="Galactose-binding domain-like"/>
    <property type="match status" value="1"/>
</dbReference>
<keyword evidence="6 9" id="KW-0645">Protease</keyword>
<comment type="subunit">
    <text evidence="4 9">Homodimer.</text>
</comment>
<evidence type="ECO:0000259" key="10">
    <source>
        <dbReference type="SMART" id="SM00939"/>
    </source>
</evidence>
<accession>A0A0E1EJ77</accession>
<dbReference type="InterPro" id="IPR008252">
    <property type="entry name" value="Pept_S15_Xpro"/>
</dbReference>
<name>A0A0E1EJ77_STRAG</name>